<proteinExistence type="predicted"/>
<evidence type="ECO:0000313" key="2">
    <source>
        <dbReference type="WBParaSite" id="Hba_15141"/>
    </source>
</evidence>
<sequence>MAQDCQSGFLLQSTIAGNAVYGSGTLTDSTETQDHCAHNMYIIKEEDPDLRKLLRSFYYLEGLGITEDQESKEEETFQYMGNYSKLMQFTTECDNFNIVYRRLNNLLESLRSKREQIHWYEKILQSYIKHGIIDMEEYGNRKKSLP</sequence>
<dbReference type="AlphaFoldDB" id="A0A1I7XCG6"/>
<evidence type="ECO:0000313" key="1">
    <source>
        <dbReference type="Proteomes" id="UP000095283"/>
    </source>
</evidence>
<dbReference type="WBParaSite" id="Hba_15141">
    <property type="protein sequence ID" value="Hba_15141"/>
    <property type="gene ID" value="Hba_15141"/>
</dbReference>
<dbReference type="Proteomes" id="UP000095283">
    <property type="component" value="Unplaced"/>
</dbReference>
<protein>
    <submittedName>
        <fullName evidence="2">PRESAN domain-containing protein</fullName>
    </submittedName>
</protein>
<name>A0A1I7XCG6_HETBA</name>
<organism evidence="1 2">
    <name type="scientific">Heterorhabditis bacteriophora</name>
    <name type="common">Entomopathogenic nematode worm</name>
    <dbReference type="NCBI Taxonomy" id="37862"/>
    <lineage>
        <taxon>Eukaryota</taxon>
        <taxon>Metazoa</taxon>
        <taxon>Ecdysozoa</taxon>
        <taxon>Nematoda</taxon>
        <taxon>Chromadorea</taxon>
        <taxon>Rhabditida</taxon>
        <taxon>Rhabditina</taxon>
        <taxon>Rhabditomorpha</taxon>
        <taxon>Strongyloidea</taxon>
        <taxon>Heterorhabditidae</taxon>
        <taxon>Heterorhabditis</taxon>
    </lineage>
</organism>
<reference evidence="2" key="1">
    <citation type="submission" date="2016-11" db="UniProtKB">
        <authorList>
            <consortium name="WormBaseParasite"/>
        </authorList>
    </citation>
    <scope>IDENTIFICATION</scope>
</reference>
<accession>A0A1I7XCG6</accession>
<keyword evidence="1" id="KW-1185">Reference proteome</keyword>